<dbReference type="GO" id="GO:0006310">
    <property type="term" value="P:DNA recombination"/>
    <property type="evidence" value="ECO:0007669"/>
    <property type="project" value="UniProtKB-KW"/>
</dbReference>
<evidence type="ECO:0000313" key="4">
    <source>
        <dbReference type="Proteomes" id="UP000308197"/>
    </source>
</evidence>
<keyword evidence="1" id="KW-0547">Nucleotide-binding</keyword>
<feature type="domain" description="DNA helicase Pif1-like DEAD-box helicase" evidence="2">
    <location>
        <begin position="15"/>
        <end position="111"/>
    </location>
</feature>
<name>A0A5C3PFL5_9APHY</name>
<evidence type="ECO:0000313" key="3">
    <source>
        <dbReference type="EMBL" id="TFK87000.1"/>
    </source>
</evidence>
<protein>
    <recommendedName>
        <fullName evidence="1">ATP-dependent DNA helicase</fullName>
        <ecNumber evidence="1">5.6.2.3</ecNumber>
    </recommendedName>
</protein>
<keyword evidence="1" id="KW-0347">Helicase</keyword>
<keyword evidence="1" id="KW-0227">DNA damage</keyword>
<dbReference type="InParanoid" id="A0A5C3PFL5"/>
<dbReference type="AlphaFoldDB" id="A0A5C3PFL5"/>
<evidence type="ECO:0000259" key="2">
    <source>
        <dbReference type="Pfam" id="PF05970"/>
    </source>
</evidence>
<comment type="catalytic activity">
    <reaction evidence="1">
        <text>ATP + H2O = ADP + phosphate + H(+)</text>
        <dbReference type="Rhea" id="RHEA:13065"/>
        <dbReference type="ChEBI" id="CHEBI:15377"/>
        <dbReference type="ChEBI" id="CHEBI:15378"/>
        <dbReference type="ChEBI" id="CHEBI:30616"/>
        <dbReference type="ChEBI" id="CHEBI:43474"/>
        <dbReference type="ChEBI" id="CHEBI:456216"/>
        <dbReference type="EC" id="5.6.2.3"/>
    </reaction>
</comment>
<dbReference type="Proteomes" id="UP000308197">
    <property type="component" value="Unassembled WGS sequence"/>
</dbReference>
<organism evidence="3 4">
    <name type="scientific">Polyporus arcularius HHB13444</name>
    <dbReference type="NCBI Taxonomy" id="1314778"/>
    <lineage>
        <taxon>Eukaryota</taxon>
        <taxon>Fungi</taxon>
        <taxon>Dikarya</taxon>
        <taxon>Basidiomycota</taxon>
        <taxon>Agaricomycotina</taxon>
        <taxon>Agaricomycetes</taxon>
        <taxon>Polyporales</taxon>
        <taxon>Polyporaceae</taxon>
        <taxon>Polyporus</taxon>
    </lineage>
</organism>
<proteinExistence type="inferred from homology"/>
<keyword evidence="4" id="KW-1185">Reference proteome</keyword>
<dbReference type="Gene3D" id="3.40.50.300">
    <property type="entry name" value="P-loop containing nucleotide triphosphate hydrolases"/>
    <property type="match status" value="1"/>
</dbReference>
<dbReference type="EC" id="5.6.2.3" evidence="1"/>
<dbReference type="GO" id="GO:0000723">
    <property type="term" value="P:telomere maintenance"/>
    <property type="evidence" value="ECO:0007669"/>
    <property type="project" value="InterPro"/>
</dbReference>
<dbReference type="STRING" id="1314778.A0A5C3PFL5"/>
<sequence length="171" mass="18986">MVGCRLLARVSEALITAKGVATAFGGVSVILAGDFAQLPPVSEVRLYAWVNTRSRTVAMTKGQQVVMGKLLWLSFSTVVILREVMRQSGSTNAHFVELLSRLREGRCSKSDFELLNTRLLERQHDVLNDAGWADAPTIVYDNASKDALNVLAAKSYARRTGQPLHWYYSRD</sequence>
<gene>
    <name evidence="3" type="ORF">K466DRAFT_459830</name>
</gene>
<dbReference type="EMBL" id="ML211173">
    <property type="protein sequence ID" value="TFK87000.1"/>
    <property type="molecule type" value="Genomic_DNA"/>
</dbReference>
<dbReference type="PANTHER" id="PTHR47642">
    <property type="entry name" value="ATP-DEPENDENT DNA HELICASE"/>
    <property type="match status" value="1"/>
</dbReference>
<accession>A0A5C3PFL5</accession>
<comment type="cofactor">
    <cofactor evidence="1">
        <name>Mg(2+)</name>
        <dbReference type="ChEBI" id="CHEBI:18420"/>
    </cofactor>
</comment>
<dbReference type="InterPro" id="IPR027417">
    <property type="entry name" value="P-loop_NTPase"/>
</dbReference>
<dbReference type="InterPro" id="IPR051055">
    <property type="entry name" value="PIF1_helicase"/>
</dbReference>
<keyword evidence="1" id="KW-0233">DNA recombination</keyword>
<feature type="non-terminal residue" evidence="3">
    <location>
        <position position="171"/>
    </location>
</feature>
<keyword evidence="1" id="KW-0067">ATP-binding</keyword>
<reference evidence="3 4" key="1">
    <citation type="journal article" date="2019" name="Nat. Ecol. Evol.">
        <title>Megaphylogeny resolves global patterns of mushroom evolution.</title>
        <authorList>
            <person name="Varga T."/>
            <person name="Krizsan K."/>
            <person name="Foldi C."/>
            <person name="Dima B."/>
            <person name="Sanchez-Garcia M."/>
            <person name="Sanchez-Ramirez S."/>
            <person name="Szollosi G.J."/>
            <person name="Szarkandi J.G."/>
            <person name="Papp V."/>
            <person name="Albert L."/>
            <person name="Andreopoulos W."/>
            <person name="Angelini C."/>
            <person name="Antonin V."/>
            <person name="Barry K.W."/>
            <person name="Bougher N.L."/>
            <person name="Buchanan P."/>
            <person name="Buyck B."/>
            <person name="Bense V."/>
            <person name="Catcheside P."/>
            <person name="Chovatia M."/>
            <person name="Cooper J."/>
            <person name="Damon W."/>
            <person name="Desjardin D."/>
            <person name="Finy P."/>
            <person name="Geml J."/>
            <person name="Haridas S."/>
            <person name="Hughes K."/>
            <person name="Justo A."/>
            <person name="Karasinski D."/>
            <person name="Kautmanova I."/>
            <person name="Kiss B."/>
            <person name="Kocsube S."/>
            <person name="Kotiranta H."/>
            <person name="LaButti K.M."/>
            <person name="Lechner B.E."/>
            <person name="Liimatainen K."/>
            <person name="Lipzen A."/>
            <person name="Lukacs Z."/>
            <person name="Mihaltcheva S."/>
            <person name="Morgado L.N."/>
            <person name="Niskanen T."/>
            <person name="Noordeloos M.E."/>
            <person name="Ohm R.A."/>
            <person name="Ortiz-Santana B."/>
            <person name="Ovrebo C."/>
            <person name="Racz N."/>
            <person name="Riley R."/>
            <person name="Savchenko A."/>
            <person name="Shiryaev A."/>
            <person name="Soop K."/>
            <person name="Spirin V."/>
            <person name="Szebenyi C."/>
            <person name="Tomsovsky M."/>
            <person name="Tulloss R.E."/>
            <person name="Uehling J."/>
            <person name="Grigoriev I.V."/>
            <person name="Vagvolgyi C."/>
            <person name="Papp T."/>
            <person name="Martin F.M."/>
            <person name="Miettinen O."/>
            <person name="Hibbett D.S."/>
            <person name="Nagy L.G."/>
        </authorList>
    </citation>
    <scope>NUCLEOTIDE SEQUENCE [LARGE SCALE GENOMIC DNA]</scope>
    <source>
        <strain evidence="3 4">HHB13444</strain>
    </source>
</reference>
<dbReference type="GO" id="GO:0016887">
    <property type="term" value="F:ATP hydrolysis activity"/>
    <property type="evidence" value="ECO:0007669"/>
    <property type="project" value="RHEA"/>
</dbReference>
<dbReference type="SUPFAM" id="SSF52540">
    <property type="entry name" value="P-loop containing nucleoside triphosphate hydrolases"/>
    <property type="match status" value="1"/>
</dbReference>
<dbReference type="GO" id="GO:0005524">
    <property type="term" value="F:ATP binding"/>
    <property type="evidence" value="ECO:0007669"/>
    <property type="project" value="UniProtKB-KW"/>
</dbReference>
<dbReference type="Pfam" id="PF05970">
    <property type="entry name" value="PIF1"/>
    <property type="match status" value="1"/>
</dbReference>
<keyword evidence="1" id="KW-0234">DNA repair</keyword>
<comment type="similarity">
    <text evidence="1">Belongs to the helicase family.</text>
</comment>
<dbReference type="InterPro" id="IPR010285">
    <property type="entry name" value="DNA_helicase_pif1-like_DEAD"/>
</dbReference>
<evidence type="ECO:0000256" key="1">
    <source>
        <dbReference type="RuleBase" id="RU363044"/>
    </source>
</evidence>
<keyword evidence="1" id="KW-0378">Hydrolase</keyword>
<dbReference type="GO" id="GO:0043139">
    <property type="term" value="F:5'-3' DNA helicase activity"/>
    <property type="evidence" value="ECO:0007669"/>
    <property type="project" value="UniProtKB-EC"/>
</dbReference>
<dbReference type="GO" id="GO:0006281">
    <property type="term" value="P:DNA repair"/>
    <property type="evidence" value="ECO:0007669"/>
    <property type="project" value="UniProtKB-KW"/>
</dbReference>